<sequence>MKQHIVDRRDALSGILLLVLGLLTMGTAVFFLVLRPALLPEDIRHTGIDPGTLPPAFLEWLGTVFRTWGGFIAGFGVLLLGIGGFLLSGRARCLYWATAIGAVVAFGRFLFSNILLDSDFLWFISALFALAAATAISLLLRRGR</sequence>
<evidence type="ECO:0000313" key="2">
    <source>
        <dbReference type="EMBL" id="ALJ28235.1"/>
    </source>
</evidence>
<reference evidence="2 3" key="1">
    <citation type="journal article" date="2015" name="Genome Announc.">
        <title>Complete Genome Sequencing of Stenotrophomonas acidaminiphila ZAC14D2_NAIMI4_2, a Multidrug-Resistant Strain Isolated from Sediments of a Polluted River in Mexico, Uncovers New Antibiotic Resistance Genes and a Novel Class-II Lasso Peptide Biosynthesis Gene Cluster.</title>
        <authorList>
            <person name="Vinuesa P."/>
            <person name="Ochoa-Sanchez L.E."/>
        </authorList>
    </citation>
    <scope>NUCLEOTIDE SEQUENCE [LARGE SCALE GENOMIC DNA]</scope>
    <source>
        <strain evidence="2 3">ZAC14D2_NAIMI4_2</strain>
    </source>
</reference>
<keyword evidence="1" id="KW-0472">Membrane</keyword>
<evidence type="ECO:0000256" key="1">
    <source>
        <dbReference type="SAM" id="Phobius"/>
    </source>
</evidence>
<keyword evidence="3" id="KW-1185">Reference proteome</keyword>
<dbReference type="Proteomes" id="UP000061010">
    <property type="component" value="Chromosome"/>
</dbReference>
<keyword evidence="1" id="KW-0812">Transmembrane</keyword>
<feature type="transmembrane region" description="Helical" evidence="1">
    <location>
        <begin position="12"/>
        <end position="34"/>
    </location>
</feature>
<feature type="transmembrane region" description="Helical" evidence="1">
    <location>
        <begin position="94"/>
        <end position="114"/>
    </location>
</feature>
<dbReference type="PATRIC" id="fig|128780.6.peg.1864"/>
<protein>
    <recommendedName>
        <fullName evidence="4">Transmembrane protein</fullName>
    </recommendedName>
</protein>
<organism evidence="2 3">
    <name type="scientific">Stenotrophomonas acidaminiphila</name>
    <dbReference type="NCBI Taxonomy" id="128780"/>
    <lineage>
        <taxon>Bacteria</taxon>
        <taxon>Pseudomonadati</taxon>
        <taxon>Pseudomonadota</taxon>
        <taxon>Gammaproteobacteria</taxon>
        <taxon>Lysobacterales</taxon>
        <taxon>Lysobacteraceae</taxon>
        <taxon>Stenotrophomonas</taxon>
    </lineage>
</organism>
<accession>A0A0S1AZV3</accession>
<feature type="transmembrane region" description="Helical" evidence="1">
    <location>
        <begin position="68"/>
        <end position="87"/>
    </location>
</feature>
<dbReference type="KEGG" id="sacz:AOT14_18580"/>
<gene>
    <name evidence="2" type="ORF">AOT14_18580</name>
</gene>
<evidence type="ECO:0000313" key="3">
    <source>
        <dbReference type="Proteomes" id="UP000061010"/>
    </source>
</evidence>
<dbReference type="OrthoDB" id="8854344at2"/>
<proteinExistence type="predicted"/>
<evidence type="ECO:0008006" key="4">
    <source>
        <dbReference type="Google" id="ProtNLM"/>
    </source>
</evidence>
<feature type="transmembrane region" description="Helical" evidence="1">
    <location>
        <begin position="120"/>
        <end position="140"/>
    </location>
</feature>
<dbReference type="EMBL" id="CP012900">
    <property type="protein sequence ID" value="ALJ28235.1"/>
    <property type="molecule type" value="Genomic_DNA"/>
</dbReference>
<keyword evidence="1" id="KW-1133">Transmembrane helix</keyword>
<dbReference type="AlphaFoldDB" id="A0A0S1AZV3"/>
<name>A0A0S1AZV3_9GAMM</name>